<dbReference type="PANTHER" id="PTHR21028:SF2">
    <property type="entry name" value="CYTH DOMAIN-CONTAINING PROTEIN"/>
    <property type="match status" value="1"/>
</dbReference>
<feature type="domain" description="CYTH" evidence="1">
    <location>
        <begin position="3"/>
        <end position="181"/>
    </location>
</feature>
<proteinExistence type="predicted"/>
<gene>
    <name evidence="2" type="primary">cyaB</name>
    <name evidence="2" type="ORF">ENL47_01705</name>
</gene>
<dbReference type="InterPro" id="IPR008173">
    <property type="entry name" value="Adenylyl_cyclase_CyaB"/>
</dbReference>
<dbReference type="EMBL" id="DRUB01000030">
    <property type="protein sequence ID" value="HHR95554.1"/>
    <property type="molecule type" value="Genomic_DNA"/>
</dbReference>
<dbReference type="NCBIfam" id="TIGR00318">
    <property type="entry name" value="cyaB"/>
    <property type="match status" value="1"/>
</dbReference>
<dbReference type="InterPro" id="IPR023577">
    <property type="entry name" value="CYTH_domain"/>
</dbReference>
<dbReference type="InterPro" id="IPR033469">
    <property type="entry name" value="CYTH-like_dom_sf"/>
</dbReference>
<dbReference type="SUPFAM" id="SSF55154">
    <property type="entry name" value="CYTH-like phosphatases"/>
    <property type="match status" value="1"/>
</dbReference>
<dbReference type="PANTHER" id="PTHR21028">
    <property type="entry name" value="SI:CH211-156B7.4"/>
    <property type="match status" value="1"/>
</dbReference>
<comment type="caution">
    <text evidence="2">The sequence shown here is derived from an EMBL/GenBank/DDBJ whole genome shotgun (WGS) entry which is preliminary data.</text>
</comment>
<evidence type="ECO:0000259" key="1">
    <source>
        <dbReference type="PROSITE" id="PS51707"/>
    </source>
</evidence>
<dbReference type="Gene3D" id="2.40.320.10">
    <property type="entry name" value="Hypothetical Protein Pfu-838710-001"/>
    <property type="match status" value="1"/>
</dbReference>
<dbReference type="PROSITE" id="PS51707">
    <property type="entry name" value="CYTH"/>
    <property type="match status" value="1"/>
</dbReference>
<dbReference type="CDD" id="cd07890">
    <property type="entry name" value="CYTH-like_AC_IV-like"/>
    <property type="match status" value="1"/>
</dbReference>
<accession>A0A7C5YVD5</accession>
<sequence length="188" mass="22351">MLDIEYEAKIRVDDFNRIEDKLSKLGAVLIDFVEEEDIYIDLKPCIDMTARDIALRVRIYRSILSNTKHCELTYKGPRQSKDLKIRKEITLAIDNGYKAIDIFRELGFEKYIAIHKKRKIYRYGSAKIFLDDVKDLGKFIEIEIEDVESIERFRENIMRILDTFNLPKELIPKSYLEMVLEKQNTYKT</sequence>
<evidence type="ECO:0000313" key="2">
    <source>
        <dbReference type="EMBL" id="HHR95554.1"/>
    </source>
</evidence>
<name>A0A7C5YVD5_9CREN</name>
<reference evidence="2" key="1">
    <citation type="journal article" date="2020" name="mSystems">
        <title>Genome- and Community-Level Interaction Insights into Carbon Utilization and Element Cycling Functions of Hydrothermarchaeota in Hydrothermal Sediment.</title>
        <authorList>
            <person name="Zhou Z."/>
            <person name="Liu Y."/>
            <person name="Xu W."/>
            <person name="Pan J."/>
            <person name="Luo Z.H."/>
            <person name="Li M."/>
        </authorList>
    </citation>
    <scope>NUCLEOTIDE SEQUENCE [LARGE SCALE GENOMIC DNA]</scope>
    <source>
        <strain evidence="2">SpSt-1</strain>
    </source>
</reference>
<organism evidence="2">
    <name type="scientific">Ignisphaera aggregans</name>
    <dbReference type="NCBI Taxonomy" id="334771"/>
    <lineage>
        <taxon>Archaea</taxon>
        <taxon>Thermoproteota</taxon>
        <taxon>Thermoprotei</taxon>
        <taxon>Desulfurococcales</taxon>
        <taxon>Desulfurococcaceae</taxon>
        <taxon>Ignisphaera</taxon>
    </lineage>
</organism>
<protein>
    <submittedName>
        <fullName evidence="2">Class IV adenylate cyclase</fullName>
    </submittedName>
</protein>
<dbReference type="SMART" id="SM01118">
    <property type="entry name" value="CYTH"/>
    <property type="match status" value="1"/>
</dbReference>
<dbReference type="Pfam" id="PF01928">
    <property type="entry name" value="CYTH"/>
    <property type="match status" value="1"/>
</dbReference>
<dbReference type="AlphaFoldDB" id="A0A7C5YVD5"/>